<accession>A0ABU6KK61</accession>
<dbReference type="RefSeq" id="WP_327609241.1">
    <property type="nucleotide sequence ID" value="NZ_JARZFX010000018.1"/>
</dbReference>
<reference evidence="2 3" key="1">
    <citation type="journal article" date="2024" name="Int. J. Syst. Evol. Microbiol.">
        <title>Virgibacillus tibetensis sp. nov., isolated from salt lake on the Tibetan Plateau of China.</title>
        <authorList>
            <person name="Phurbu D."/>
            <person name="Liu Z.-X."/>
            <person name="Wang R."/>
            <person name="Zheng Y.-Y."/>
            <person name="Liu H.-C."/>
            <person name="Zhou Y.-G."/>
            <person name="Yu Y.-J."/>
            <person name="Li A.-H."/>
        </authorList>
    </citation>
    <scope>NUCLEOTIDE SEQUENCE [LARGE SCALE GENOMIC DNA]</scope>
    <source>
        <strain evidence="2 3">C22-A2</strain>
    </source>
</reference>
<organism evidence="2 3">
    <name type="scientific">Virgibacillus tibetensis</name>
    <dbReference type="NCBI Taxonomy" id="3042313"/>
    <lineage>
        <taxon>Bacteria</taxon>
        <taxon>Bacillati</taxon>
        <taxon>Bacillota</taxon>
        <taxon>Bacilli</taxon>
        <taxon>Bacillales</taxon>
        <taxon>Bacillaceae</taxon>
        <taxon>Virgibacillus</taxon>
    </lineage>
</organism>
<protein>
    <submittedName>
        <fullName evidence="2">GNAT family N-acetyltransferase</fullName>
    </submittedName>
</protein>
<dbReference type="InterPro" id="IPR000182">
    <property type="entry name" value="GNAT_dom"/>
</dbReference>
<dbReference type="InterPro" id="IPR050276">
    <property type="entry name" value="MshD_Acetyltransferase"/>
</dbReference>
<evidence type="ECO:0000259" key="1">
    <source>
        <dbReference type="PROSITE" id="PS51186"/>
    </source>
</evidence>
<dbReference type="InterPro" id="IPR016181">
    <property type="entry name" value="Acyl_CoA_acyltransferase"/>
</dbReference>
<name>A0ABU6KK61_9BACI</name>
<proteinExistence type="predicted"/>
<dbReference type="Proteomes" id="UP001335737">
    <property type="component" value="Unassembled WGS sequence"/>
</dbReference>
<dbReference type="SUPFAM" id="SSF55729">
    <property type="entry name" value="Acyl-CoA N-acyltransferases (Nat)"/>
    <property type="match status" value="1"/>
</dbReference>
<keyword evidence="3" id="KW-1185">Reference proteome</keyword>
<dbReference type="Gene3D" id="3.40.630.30">
    <property type="match status" value="1"/>
</dbReference>
<dbReference type="PANTHER" id="PTHR43617:SF22">
    <property type="entry name" value="L-AMINO ACID N-ACETYLTRANSFERASE AAAT"/>
    <property type="match status" value="1"/>
</dbReference>
<comment type="caution">
    <text evidence="2">The sequence shown here is derived from an EMBL/GenBank/DDBJ whole genome shotgun (WGS) entry which is preliminary data.</text>
</comment>
<dbReference type="PROSITE" id="PS51186">
    <property type="entry name" value="GNAT"/>
    <property type="match status" value="1"/>
</dbReference>
<dbReference type="CDD" id="cd04301">
    <property type="entry name" value="NAT_SF"/>
    <property type="match status" value="1"/>
</dbReference>
<dbReference type="PANTHER" id="PTHR43617">
    <property type="entry name" value="L-AMINO ACID N-ACETYLTRANSFERASE"/>
    <property type="match status" value="1"/>
</dbReference>
<dbReference type="EMBL" id="JARZFX010000018">
    <property type="protein sequence ID" value="MEC5425707.1"/>
    <property type="molecule type" value="Genomic_DNA"/>
</dbReference>
<sequence>MTYTVRKMKDNDIAQVQYVAKVSWNATYEGIIPLSIQANFLKLAYSDEMMKRRLETSTIFVAEFDGKVAGFANYSPVSEDGKVELGAIYLIPDHQGKGAGTALLKKGIDELEGVREIFINVEKDNEIGKTFYDAKGFEFVSEFDDDFDGHILKTIRMVLQVK</sequence>
<dbReference type="Pfam" id="PF00583">
    <property type="entry name" value="Acetyltransf_1"/>
    <property type="match status" value="1"/>
</dbReference>
<evidence type="ECO:0000313" key="3">
    <source>
        <dbReference type="Proteomes" id="UP001335737"/>
    </source>
</evidence>
<evidence type="ECO:0000313" key="2">
    <source>
        <dbReference type="EMBL" id="MEC5425707.1"/>
    </source>
</evidence>
<feature type="domain" description="N-acetyltransferase" evidence="1">
    <location>
        <begin position="3"/>
        <end position="162"/>
    </location>
</feature>
<gene>
    <name evidence="2" type="ORF">QGM71_19750</name>
</gene>